<reference evidence="7" key="1">
    <citation type="journal article" date="2014" name="Int. J. Syst. Evol. Microbiol.">
        <title>Complete genome sequence of Corynebacterium casei LMG S-19264T (=DSM 44701T), isolated from a smear-ripened cheese.</title>
        <authorList>
            <consortium name="US DOE Joint Genome Institute (JGI-PGF)"/>
            <person name="Walter F."/>
            <person name="Albersmeier A."/>
            <person name="Kalinowski J."/>
            <person name="Ruckert C."/>
        </authorList>
    </citation>
    <scope>NUCLEOTIDE SEQUENCE</scope>
    <source>
        <strain evidence="7">CGMCC 4.3508</strain>
    </source>
</reference>
<organism evidence="7 8">
    <name type="scientific">Nocardia jinanensis</name>
    <dbReference type="NCBI Taxonomy" id="382504"/>
    <lineage>
        <taxon>Bacteria</taxon>
        <taxon>Bacillati</taxon>
        <taxon>Actinomycetota</taxon>
        <taxon>Actinomycetes</taxon>
        <taxon>Mycobacteriales</taxon>
        <taxon>Nocardiaceae</taxon>
        <taxon>Nocardia</taxon>
    </lineage>
</organism>
<feature type="transmembrane region" description="Helical" evidence="6">
    <location>
        <begin position="174"/>
        <end position="195"/>
    </location>
</feature>
<evidence type="ECO:0000313" key="7">
    <source>
        <dbReference type="EMBL" id="GGL28586.1"/>
    </source>
</evidence>
<dbReference type="GO" id="GO:0022857">
    <property type="term" value="F:transmembrane transporter activity"/>
    <property type="evidence" value="ECO:0007669"/>
    <property type="project" value="InterPro"/>
</dbReference>
<accession>A0A917VVT1</accession>
<feature type="transmembrane region" description="Helical" evidence="6">
    <location>
        <begin position="392"/>
        <end position="409"/>
    </location>
</feature>
<reference evidence="7" key="2">
    <citation type="submission" date="2020-09" db="EMBL/GenBank/DDBJ databases">
        <authorList>
            <person name="Sun Q."/>
            <person name="Zhou Y."/>
        </authorList>
    </citation>
    <scope>NUCLEOTIDE SEQUENCE</scope>
    <source>
        <strain evidence="7">CGMCC 4.3508</strain>
    </source>
</reference>
<feature type="transmembrane region" description="Helical" evidence="6">
    <location>
        <begin position="269"/>
        <end position="289"/>
    </location>
</feature>
<sequence length="433" mass="44965">MRDGLRNKLSPLQDRAFRGLYLGSICSSATDGLIPVAFAVYSVQAFGAASALTIILISLWVGRFVCTPLAGRVAGHYNQFTVMILSDVARIAAQGGLALYLVVTNRDSLLAMSVSAAVYGAATAFYGPAGYTLMPQLVPQRELRTANALVAMVVDLSVLLGPAAAVVLLETVGFRWILVFDSMTFVVNLLALMYVRRIAVLTKPERTGADELDRDEPAEARDTVRSLVAAAPWLGWTVALWFVVSFAIGMVAVAGPALTVERTGGGGQWAVLATGMALAGLAGSTVLIAGSRQVGWPFMSAAVTGAVILELVAVAGYARGAAGPELLFVGCMTAGFMISVGGIVWQSLMQSQLSITALGRFSSTEGFVNAAGVPAGMAIGGVALSTIGIEPAAVLCIIVTAALAVAVRVSHGKRLDPAAPLQPELSGRENNEH</sequence>
<dbReference type="CDD" id="cd06173">
    <property type="entry name" value="MFS_MefA_like"/>
    <property type="match status" value="1"/>
</dbReference>
<dbReference type="GO" id="GO:0005886">
    <property type="term" value="C:plasma membrane"/>
    <property type="evidence" value="ECO:0007669"/>
    <property type="project" value="UniProtKB-SubCell"/>
</dbReference>
<feature type="transmembrane region" description="Helical" evidence="6">
    <location>
        <begin position="82"/>
        <end position="103"/>
    </location>
</feature>
<gene>
    <name evidence="7" type="ORF">GCM10011588_49330</name>
</gene>
<dbReference type="InterPro" id="IPR011701">
    <property type="entry name" value="MFS"/>
</dbReference>
<feature type="transmembrane region" description="Helical" evidence="6">
    <location>
        <begin position="366"/>
        <end position="386"/>
    </location>
</feature>
<evidence type="ECO:0000256" key="4">
    <source>
        <dbReference type="ARBA" id="ARBA00022989"/>
    </source>
</evidence>
<name>A0A917VVT1_9NOCA</name>
<feature type="transmembrane region" description="Helical" evidence="6">
    <location>
        <begin position="326"/>
        <end position="345"/>
    </location>
</feature>
<dbReference type="PANTHER" id="PTHR23513:SF11">
    <property type="entry name" value="STAPHYLOFERRIN A TRANSPORTER"/>
    <property type="match status" value="1"/>
</dbReference>
<dbReference type="Pfam" id="PF07690">
    <property type="entry name" value="MFS_1"/>
    <property type="match status" value="1"/>
</dbReference>
<evidence type="ECO:0008006" key="9">
    <source>
        <dbReference type="Google" id="ProtNLM"/>
    </source>
</evidence>
<evidence type="ECO:0000256" key="1">
    <source>
        <dbReference type="ARBA" id="ARBA00004651"/>
    </source>
</evidence>
<keyword evidence="8" id="KW-1185">Reference proteome</keyword>
<keyword evidence="2" id="KW-1003">Cell membrane</keyword>
<keyword evidence="4 6" id="KW-1133">Transmembrane helix</keyword>
<feature type="transmembrane region" description="Helical" evidence="6">
    <location>
        <begin position="233"/>
        <end position="257"/>
    </location>
</feature>
<proteinExistence type="predicted"/>
<evidence type="ECO:0000313" key="8">
    <source>
        <dbReference type="Proteomes" id="UP000638263"/>
    </source>
</evidence>
<dbReference type="EMBL" id="BMMH01000011">
    <property type="protein sequence ID" value="GGL28586.1"/>
    <property type="molecule type" value="Genomic_DNA"/>
</dbReference>
<dbReference type="SUPFAM" id="SSF103473">
    <property type="entry name" value="MFS general substrate transporter"/>
    <property type="match status" value="1"/>
</dbReference>
<dbReference type="Proteomes" id="UP000638263">
    <property type="component" value="Unassembled WGS sequence"/>
</dbReference>
<keyword evidence="5 6" id="KW-0472">Membrane</keyword>
<feature type="transmembrane region" description="Helical" evidence="6">
    <location>
        <begin position="20"/>
        <end position="41"/>
    </location>
</feature>
<comment type="caution">
    <text evidence="7">The sequence shown here is derived from an EMBL/GenBank/DDBJ whole genome shotgun (WGS) entry which is preliminary data.</text>
</comment>
<dbReference type="InterPro" id="IPR036259">
    <property type="entry name" value="MFS_trans_sf"/>
</dbReference>
<evidence type="ECO:0000256" key="3">
    <source>
        <dbReference type="ARBA" id="ARBA00022692"/>
    </source>
</evidence>
<evidence type="ECO:0000256" key="5">
    <source>
        <dbReference type="ARBA" id="ARBA00023136"/>
    </source>
</evidence>
<evidence type="ECO:0000256" key="6">
    <source>
        <dbReference type="SAM" id="Phobius"/>
    </source>
</evidence>
<keyword evidence="3 6" id="KW-0812">Transmembrane</keyword>
<feature type="transmembrane region" description="Helical" evidence="6">
    <location>
        <begin position="47"/>
        <end position="70"/>
    </location>
</feature>
<feature type="transmembrane region" description="Helical" evidence="6">
    <location>
        <begin position="109"/>
        <end position="134"/>
    </location>
</feature>
<feature type="transmembrane region" description="Helical" evidence="6">
    <location>
        <begin position="146"/>
        <end position="168"/>
    </location>
</feature>
<comment type="subcellular location">
    <subcellularLocation>
        <location evidence="1">Cell membrane</location>
        <topology evidence="1">Multi-pass membrane protein</topology>
    </subcellularLocation>
</comment>
<protein>
    <recommendedName>
        <fullName evidence="9">MFS transporter</fullName>
    </recommendedName>
</protein>
<dbReference type="PANTHER" id="PTHR23513">
    <property type="entry name" value="INTEGRAL MEMBRANE EFFLUX PROTEIN-RELATED"/>
    <property type="match status" value="1"/>
</dbReference>
<evidence type="ECO:0000256" key="2">
    <source>
        <dbReference type="ARBA" id="ARBA00022475"/>
    </source>
</evidence>
<dbReference type="AlphaFoldDB" id="A0A917VVT1"/>
<feature type="transmembrane region" description="Helical" evidence="6">
    <location>
        <begin position="301"/>
        <end position="320"/>
    </location>
</feature>
<dbReference type="Gene3D" id="1.20.1250.20">
    <property type="entry name" value="MFS general substrate transporter like domains"/>
    <property type="match status" value="1"/>
</dbReference>